<reference evidence="2 3" key="1">
    <citation type="submission" date="2019-07" db="EMBL/GenBank/DDBJ databases">
        <title>Whole genome shotgun sequence of Pseudonocardia asaccharolytica NBRC 16224.</title>
        <authorList>
            <person name="Hosoyama A."/>
            <person name="Uohara A."/>
            <person name="Ohji S."/>
            <person name="Ichikawa N."/>
        </authorList>
    </citation>
    <scope>NUCLEOTIDE SEQUENCE [LARGE SCALE GENOMIC DNA]</scope>
    <source>
        <strain evidence="2 3">NBRC 16224</strain>
    </source>
</reference>
<organism evidence="2 3">
    <name type="scientific">Pseudonocardia asaccharolytica DSM 44247 = NBRC 16224</name>
    <dbReference type="NCBI Taxonomy" id="1123024"/>
    <lineage>
        <taxon>Bacteria</taxon>
        <taxon>Bacillati</taxon>
        <taxon>Actinomycetota</taxon>
        <taxon>Actinomycetes</taxon>
        <taxon>Pseudonocardiales</taxon>
        <taxon>Pseudonocardiaceae</taxon>
        <taxon>Pseudonocardia</taxon>
    </lineage>
</organism>
<accession>A0A511CZU1</accession>
<dbReference type="EMBL" id="BJVI01000015">
    <property type="protein sequence ID" value="GEL18065.1"/>
    <property type="molecule type" value="Genomic_DNA"/>
</dbReference>
<dbReference type="Proteomes" id="UP000321328">
    <property type="component" value="Unassembled WGS sequence"/>
</dbReference>
<protein>
    <submittedName>
        <fullName evidence="2">Uncharacterized protein</fullName>
    </submittedName>
</protein>
<gene>
    <name evidence="2" type="ORF">PA7_19020</name>
</gene>
<dbReference type="AlphaFoldDB" id="A0A511CZU1"/>
<evidence type="ECO:0000313" key="2">
    <source>
        <dbReference type="EMBL" id="GEL18065.1"/>
    </source>
</evidence>
<keyword evidence="3" id="KW-1185">Reference proteome</keyword>
<proteinExistence type="predicted"/>
<name>A0A511CZU1_9PSEU</name>
<evidence type="ECO:0000313" key="3">
    <source>
        <dbReference type="Proteomes" id="UP000321328"/>
    </source>
</evidence>
<comment type="caution">
    <text evidence="2">The sequence shown here is derived from an EMBL/GenBank/DDBJ whole genome shotgun (WGS) entry which is preliminary data.</text>
</comment>
<sequence length="75" mass="7746">MSRARPHGGVTTPPSPPISPQHGPAKAGDPVADRGRVVGLLFGFFPAQVSHAIAQLDVAERLPPTGYSVLRAVPA</sequence>
<feature type="region of interest" description="Disordered" evidence="1">
    <location>
        <begin position="1"/>
        <end position="31"/>
    </location>
</feature>
<dbReference type="STRING" id="1123024.GCA_000423625_03553"/>
<evidence type="ECO:0000256" key="1">
    <source>
        <dbReference type="SAM" id="MobiDB-lite"/>
    </source>
</evidence>